<sequence length="440" mass="50976">MPLQNVNYLTKEELKILEETVLFASEAHTGQFRDTGEAFIHHPIEITQMLAEYKVDLTTLQAAILHDVVEDTSIQIKEIKEKFGQEVAFIVESLTKGKRPTNISRLEFMESYYTQILLAAETDIRVAIIKIFDRLHNIQTLHGKPIPKQVNYANETLTFFAPLAKKLGLRRVQKAIEEQAFFYLNPKRYHKTNLLIEQYKQQLKPLLDKLQSALQPDNVVDFDHTPVYSLYSNLQYESSLEREISLIVRTASIEECYTVLGVIHSLWKPINHLFVDSINQSASPFEQYLLTTIETEDGSRCTIKIMTKEQGQYYHYGILYKLDAYQSLQYDYGTDTNYEEFIAEYFQPTITVYNQFGEMVVIPEGATVVDYLFYAFEEKAFYATEIKVNGQHSHVNQPLIPGDKIVLQFSQESKLFTSNWVHYATTRKALQYLEVQESSS</sequence>
<proteinExistence type="predicted"/>
<dbReference type="Gene3D" id="3.10.20.30">
    <property type="match status" value="1"/>
</dbReference>
<organism evidence="2 3">
    <name type="scientific">Bacillus carboniphilus</name>
    <dbReference type="NCBI Taxonomy" id="86663"/>
    <lineage>
        <taxon>Bacteria</taxon>
        <taxon>Bacillati</taxon>
        <taxon>Bacillota</taxon>
        <taxon>Bacilli</taxon>
        <taxon>Bacillales</taxon>
        <taxon>Bacillaceae</taxon>
        <taxon>Bacillus</taxon>
    </lineage>
</organism>
<dbReference type="SMART" id="SM00471">
    <property type="entry name" value="HDc"/>
    <property type="match status" value="1"/>
</dbReference>
<protein>
    <recommendedName>
        <fullName evidence="1">HD/PDEase domain-containing protein</fullName>
    </recommendedName>
</protein>
<evidence type="ECO:0000259" key="1">
    <source>
        <dbReference type="SMART" id="SM00471"/>
    </source>
</evidence>
<dbReference type="InterPro" id="IPR043519">
    <property type="entry name" value="NT_sf"/>
</dbReference>
<evidence type="ECO:0000313" key="2">
    <source>
        <dbReference type="EMBL" id="GAA0322297.1"/>
    </source>
</evidence>
<dbReference type="Pfam" id="PF13328">
    <property type="entry name" value="HD_4"/>
    <property type="match status" value="1"/>
</dbReference>
<gene>
    <name evidence="2" type="ORF">GCM10008967_10980</name>
</gene>
<dbReference type="RefSeq" id="WP_343797072.1">
    <property type="nucleotide sequence ID" value="NZ_BAAADJ010000011.1"/>
</dbReference>
<dbReference type="InterPro" id="IPR012675">
    <property type="entry name" value="Beta-grasp_dom_sf"/>
</dbReference>
<dbReference type="EMBL" id="BAAADJ010000011">
    <property type="protein sequence ID" value="GAA0322297.1"/>
    <property type="molecule type" value="Genomic_DNA"/>
</dbReference>
<dbReference type="SUPFAM" id="SSF109604">
    <property type="entry name" value="HD-domain/PDEase-like"/>
    <property type="match status" value="1"/>
</dbReference>
<keyword evidence="3" id="KW-1185">Reference proteome</keyword>
<dbReference type="Proteomes" id="UP001500782">
    <property type="component" value="Unassembled WGS sequence"/>
</dbReference>
<name>A0ABP3FNV8_9BACI</name>
<comment type="caution">
    <text evidence="2">The sequence shown here is derived from an EMBL/GenBank/DDBJ whole genome shotgun (WGS) entry which is preliminary data.</text>
</comment>
<accession>A0ABP3FNV8</accession>
<dbReference type="SUPFAM" id="SSF81301">
    <property type="entry name" value="Nucleotidyltransferase"/>
    <property type="match status" value="1"/>
</dbReference>
<reference evidence="3" key="1">
    <citation type="journal article" date="2019" name="Int. J. Syst. Evol. Microbiol.">
        <title>The Global Catalogue of Microorganisms (GCM) 10K type strain sequencing project: providing services to taxonomists for standard genome sequencing and annotation.</title>
        <authorList>
            <consortium name="The Broad Institute Genomics Platform"/>
            <consortium name="The Broad Institute Genome Sequencing Center for Infectious Disease"/>
            <person name="Wu L."/>
            <person name="Ma J."/>
        </authorList>
    </citation>
    <scope>NUCLEOTIDE SEQUENCE [LARGE SCALE GENOMIC DNA]</scope>
    <source>
        <strain evidence="3">JCM 9731</strain>
    </source>
</reference>
<dbReference type="PANTHER" id="PTHR21262:SF31">
    <property type="entry name" value="GTP PYROPHOSPHOKINASE"/>
    <property type="match status" value="1"/>
</dbReference>
<evidence type="ECO:0000313" key="3">
    <source>
        <dbReference type="Proteomes" id="UP001500782"/>
    </source>
</evidence>
<dbReference type="PANTHER" id="PTHR21262">
    <property type="entry name" value="GUANOSINE-3',5'-BIS DIPHOSPHATE 3'-PYROPHOSPHOHYDROLASE"/>
    <property type="match status" value="1"/>
</dbReference>
<dbReference type="InterPro" id="IPR003607">
    <property type="entry name" value="HD/PDEase_dom"/>
</dbReference>
<feature type="domain" description="HD/PDEase" evidence="1">
    <location>
        <begin position="35"/>
        <end position="147"/>
    </location>
</feature>
<dbReference type="Gene3D" id="1.10.3210.10">
    <property type="entry name" value="Hypothetical protein af1432"/>
    <property type="match status" value="1"/>
</dbReference>
<dbReference type="Gene3D" id="3.30.460.10">
    <property type="entry name" value="Beta Polymerase, domain 2"/>
    <property type="match status" value="1"/>
</dbReference>